<sequence length="62" mass="6786">MDTRASQVIVHMYATSSFGTYTCEISPHPPYLSKLNSKKAVWVAFCGVTDVDTSGKDIDSMP</sequence>
<evidence type="ECO:0000313" key="1">
    <source>
        <dbReference type="EMBL" id="MPC36326.1"/>
    </source>
</evidence>
<reference evidence="1 2" key="1">
    <citation type="submission" date="2019-05" db="EMBL/GenBank/DDBJ databases">
        <title>Another draft genome of Portunus trituberculatus and its Hox gene families provides insights of decapod evolution.</title>
        <authorList>
            <person name="Jeong J.-H."/>
            <person name="Song I."/>
            <person name="Kim S."/>
            <person name="Choi T."/>
            <person name="Kim D."/>
            <person name="Ryu S."/>
            <person name="Kim W."/>
        </authorList>
    </citation>
    <scope>NUCLEOTIDE SEQUENCE [LARGE SCALE GENOMIC DNA]</scope>
    <source>
        <tissue evidence="1">Muscle</tissue>
    </source>
</reference>
<dbReference type="EMBL" id="VSRR010003487">
    <property type="protein sequence ID" value="MPC36326.1"/>
    <property type="molecule type" value="Genomic_DNA"/>
</dbReference>
<proteinExistence type="predicted"/>
<comment type="caution">
    <text evidence="1">The sequence shown here is derived from an EMBL/GenBank/DDBJ whole genome shotgun (WGS) entry which is preliminary data.</text>
</comment>
<name>A0A5B7ET55_PORTR</name>
<organism evidence="1 2">
    <name type="scientific">Portunus trituberculatus</name>
    <name type="common">Swimming crab</name>
    <name type="synonym">Neptunus trituberculatus</name>
    <dbReference type="NCBI Taxonomy" id="210409"/>
    <lineage>
        <taxon>Eukaryota</taxon>
        <taxon>Metazoa</taxon>
        <taxon>Ecdysozoa</taxon>
        <taxon>Arthropoda</taxon>
        <taxon>Crustacea</taxon>
        <taxon>Multicrustacea</taxon>
        <taxon>Malacostraca</taxon>
        <taxon>Eumalacostraca</taxon>
        <taxon>Eucarida</taxon>
        <taxon>Decapoda</taxon>
        <taxon>Pleocyemata</taxon>
        <taxon>Brachyura</taxon>
        <taxon>Eubrachyura</taxon>
        <taxon>Portunoidea</taxon>
        <taxon>Portunidae</taxon>
        <taxon>Portuninae</taxon>
        <taxon>Portunus</taxon>
    </lineage>
</organism>
<dbReference type="Proteomes" id="UP000324222">
    <property type="component" value="Unassembled WGS sequence"/>
</dbReference>
<keyword evidence="2" id="KW-1185">Reference proteome</keyword>
<dbReference type="AlphaFoldDB" id="A0A5B7ET55"/>
<accession>A0A5B7ET55</accession>
<protein>
    <submittedName>
        <fullName evidence="1">Uncharacterized protein</fullName>
    </submittedName>
</protein>
<gene>
    <name evidence="1" type="ORF">E2C01_029781</name>
</gene>
<evidence type="ECO:0000313" key="2">
    <source>
        <dbReference type="Proteomes" id="UP000324222"/>
    </source>
</evidence>